<name>A0A7R6NGJ0_9CHLO</name>
<dbReference type="InterPro" id="IPR025960">
    <property type="entry name" value="RVT_N"/>
</dbReference>
<dbReference type="PANTHER" id="PTHR34047:SF10">
    <property type="entry name" value="GROUP II INTRON-ASSOCIATED OPEN READING FRAME"/>
    <property type="match status" value="1"/>
</dbReference>
<feature type="domain" description="Reverse transcriptase" evidence="1">
    <location>
        <begin position="101"/>
        <end position="195"/>
    </location>
</feature>
<dbReference type="Pfam" id="PF13655">
    <property type="entry name" value="RVT_N"/>
    <property type="match status" value="1"/>
</dbReference>
<dbReference type="Pfam" id="PF00078">
    <property type="entry name" value="RVT_1"/>
    <property type="match status" value="1"/>
</dbReference>
<feature type="domain" description="Reverse transcriptase N-terminal" evidence="2">
    <location>
        <begin position="20"/>
        <end position="81"/>
    </location>
</feature>
<accession>A0A7R6NGJ0</accession>
<dbReference type="EMBL" id="MH013471">
    <property type="protein sequence ID" value="AZP40265.1"/>
    <property type="molecule type" value="Genomic_DNA"/>
</dbReference>
<organism evidence="3">
    <name type="scientific">Ulva torta</name>
    <dbReference type="NCBI Taxonomy" id="932731"/>
    <lineage>
        <taxon>Eukaryota</taxon>
        <taxon>Viridiplantae</taxon>
        <taxon>Chlorophyta</taxon>
        <taxon>core chlorophytes</taxon>
        <taxon>Ulvophyceae</taxon>
        <taxon>OUU clade</taxon>
        <taxon>Ulvales</taxon>
        <taxon>Ulvaceae</taxon>
        <taxon>Ulva</taxon>
    </lineage>
</organism>
<reference evidence="3" key="1">
    <citation type="submission" date="2018-02" db="EMBL/GenBank/DDBJ databases">
        <title>The complete mitochondrial genome sequence of the green macroalga Ulva torta.</title>
        <authorList>
            <person name="Liu F."/>
            <person name="Melton J.T. III."/>
        </authorList>
    </citation>
    <scope>NUCLEOTIDE SEQUENCE</scope>
</reference>
<evidence type="ECO:0000259" key="2">
    <source>
        <dbReference type="Pfam" id="PF13655"/>
    </source>
</evidence>
<keyword evidence="3" id="KW-0496">Mitochondrion</keyword>
<evidence type="ECO:0000259" key="1">
    <source>
        <dbReference type="Pfam" id="PF00078"/>
    </source>
</evidence>
<proteinExistence type="predicted"/>
<dbReference type="AlphaFoldDB" id="A0A7R6NGJ0"/>
<dbReference type="InterPro" id="IPR043502">
    <property type="entry name" value="DNA/RNA_pol_sf"/>
</dbReference>
<dbReference type="RefSeq" id="YP_010003157.1">
    <property type="nucleotide sequence ID" value="NC_053255.1"/>
</dbReference>
<evidence type="ECO:0000313" key="3">
    <source>
        <dbReference type="EMBL" id="AZP40265.1"/>
    </source>
</evidence>
<dbReference type="SUPFAM" id="SSF56672">
    <property type="entry name" value="DNA/RNA polymerases"/>
    <property type="match status" value="1"/>
</dbReference>
<gene>
    <name evidence="3" type="primary">orf211</name>
</gene>
<evidence type="ECO:0008006" key="4">
    <source>
        <dbReference type="Google" id="ProtNLM"/>
    </source>
</evidence>
<protein>
    <recommendedName>
        <fullName evidence="4">Reverse transcriptase domain-containing protein</fullName>
    </recommendedName>
</protein>
<dbReference type="PANTHER" id="PTHR34047">
    <property type="entry name" value="NUCLEAR INTRON MATURASE 1, MITOCHONDRIAL-RELATED"/>
    <property type="match status" value="1"/>
</dbReference>
<dbReference type="GeneID" id="63032673"/>
<geneLocation type="mitochondrion" evidence="3"/>
<dbReference type="CDD" id="cd01651">
    <property type="entry name" value="RT_G2_intron"/>
    <property type="match status" value="1"/>
</dbReference>
<sequence>MNYNGITSNGKSRKRQEAARKIFLYSKKKDRSKVHKYQKILIKSRSARLLAVRKVTQDNRGKNTAGVDGIKTVPRGNRLSLSRAKDLELNGKADSIRRVYIPKPGTKERRPLGIPTIRDRAKQALVKFALEPEWEALFEPNSYGFRPGRSCHDAAEAILRGISQSREGKFVLDADIKKCFDRIDHAALLKRLKTWPGLAPNGGTNSSMAES</sequence>
<dbReference type="InterPro" id="IPR000477">
    <property type="entry name" value="RT_dom"/>
</dbReference>
<dbReference type="InterPro" id="IPR051083">
    <property type="entry name" value="GrpII_Intron_Splice-Mob/Def"/>
</dbReference>